<dbReference type="Gene3D" id="2.60.40.10">
    <property type="entry name" value="Immunoglobulins"/>
    <property type="match status" value="3"/>
</dbReference>
<dbReference type="PROSITE" id="PS00109">
    <property type="entry name" value="PROTEIN_KINASE_TYR"/>
    <property type="match status" value="1"/>
</dbReference>
<evidence type="ECO:0000256" key="5">
    <source>
        <dbReference type="ARBA" id="ARBA00023157"/>
    </source>
</evidence>
<dbReference type="Pfam" id="PF07714">
    <property type="entry name" value="PK_Tyr_Ser-Thr"/>
    <property type="match status" value="1"/>
</dbReference>
<dbReference type="SMART" id="SM00219">
    <property type="entry name" value="TyrKc"/>
    <property type="match status" value="1"/>
</dbReference>
<keyword evidence="10" id="KW-0067">ATP-binding</keyword>
<dbReference type="CDD" id="cd00096">
    <property type="entry name" value="Ig"/>
    <property type="match status" value="1"/>
</dbReference>
<dbReference type="GO" id="GO:0007399">
    <property type="term" value="P:nervous system development"/>
    <property type="evidence" value="ECO:0007669"/>
    <property type="project" value="UniProtKB-ARBA"/>
</dbReference>
<evidence type="ECO:0000256" key="4">
    <source>
        <dbReference type="ARBA" id="ARBA00023136"/>
    </source>
</evidence>
<keyword evidence="7" id="KW-0325">Glycoprotein</keyword>
<evidence type="ECO:0000256" key="12">
    <source>
        <dbReference type="SAM" id="MobiDB-lite"/>
    </source>
</evidence>
<sequence length="750" mass="85714">MENLRIAFGICLLFYAIVTINSEIIELSEKVVHVGESIKLPCITPHDQIVRDFGEVFYRWTFNNERISNDEHHEQRDGELILKNAHEKMTGIYGCMVELKNSGARFETSKRFIKVIDLRNSKKKEFHDDKLDSACNFRIPKLCRNKRNKKEETSPSPSSLPISSSSFKFTPKPTNKNFELGSSSKIHCKANGSIKIYWIKEGEDKLPEDVDDINGTLIFNNVVSSQKGIYTCIASNGEETIQHSIEVGLLPHFEIPPQEYLEVVEMQSVIIDCVGSDNSNVKWDFETTIINSENDERFHIFENGSLLLHEARQDDSGKYGCTIGNSGGFKRSESHVVIKPMDSHSSFEESDEESSLLVSKAVIMTCLVALIYISLVVALMLWCRHKRQKSRSENDPENTKENDDTASDGDEKEPLNHDARSSSSRKHKDKTNSTKKPKPLSSQSFMLVKDHLMIRYDQLIDLTKIGCGEFGEILIGSLNDADLPTLKINNISSSIKENGTDEIRMQQQIRVLVKSISKNKDDKLFSEFRRQIDLYRAIDSQNVVKIFGLCLEKDLYFMILEHYDRDLKSYLIENPETSLQQLLKYCRQIASGVNAIIKSNLTHRDVAIRNCIITSECVIKLSTIASHNNTNEYYKYNDQFLPLRHLAPEILDSFTYTKYSDIYSCGITLWEIFHQETPFKFITSNEEFFKKLQEKSVDYSALLDGDAIPSELQKTLKKCWTLEPSERLTSDDLINSLDELIAQNNGKNIS</sequence>
<feature type="binding site" evidence="11">
    <location>
        <position position="610"/>
    </location>
    <ligand>
        <name>Mg(2+)</name>
        <dbReference type="ChEBI" id="CHEBI:18420"/>
    </ligand>
</feature>
<reference evidence="16" key="1">
    <citation type="submission" date="2021-03" db="EMBL/GenBank/DDBJ databases">
        <title>Chromosome level genome of the anhydrobiotic midge Polypedilum vanderplanki.</title>
        <authorList>
            <person name="Yoshida Y."/>
            <person name="Kikawada T."/>
            <person name="Gusev O."/>
        </authorList>
    </citation>
    <scope>NUCLEOTIDE SEQUENCE</scope>
    <source>
        <strain evidence="16">NIAS01</strain>
        <tissue evidence="16">Whole body or cell culture</tissue>
    </source>
</reference>
<dbReference type="AlphaFoldDB" id="A0A9J6C1J4"/>
<evidence type="ECO:0000313" key="16">
    <source>
        <dbReference type="EMBL" id="KAG5675919.1"/>
    </source>
</evidence>
<dbReference type="SMART" id="SM00409">
    <property type="entry name" value="IG"/>
    <property type="match status" value="3"/>
</dbReference>
<evidence type="ECO:0000256" key="11">
    <source>
        <dbReference type="PIRSR" id="PIRSR000615-3"/>
    </source>
</evidence>
<dbReference type="InterPro" id="IPR036179">
    <property type="entry name" value="Ig-like_dom_sf"/>
</dbReference>
<evidence type="ECO:0000256" key="6">
    <source>
        <dbReference type="ARBA" id="ARBA00023170"/>
    </source>
</evidence>
<dbReference type="InterPro" id="IPR013783">
    <property type="entry name" value="Ig-like_fold"/>
</dbReference>
<accession>A0A9J6C1J4</accession>
<feature type="transmembrane region" description="Helical" evidence="13">
    <location>
        <begin position="361"/>
        <end position="382"/>
    </location>
</feature>
<feature type="domain" description="Protein kinase" evidence="14">
    <location>
        <begin position="459"/>
        <end position="741"/>
    </location>
</feature>
<dbReference type="PROSITE" id="PS50835">
    <property type="entry name" value="IG_LIKE"/>
    <property type="match status" value="3"/>
</dbReference>
<evidence type="ECO:0000256" key="10">
    <source>
        <dbReference type="PIRSR" id="PIRSR000615-2"/>
    </source>
</evidence>
<dbReference type="OrthoDB" id="2413561at2759"/>
<dbReference type="Gene3D" id="1.10.510.10">
    <property type="entry name" value="Transferase(Phosphotransferase) domain 1"/>
    <property type="match status" value="1"/>
</dbReference>
<evidence type="ECO:0000256" key="8">
    <source>
        <dbReference type="ARBA" id="ARBA00023319"/>
    </source>
</evidence>
<dbReference type="InterPro" id="IPR001245">
    <property type="entry name" value="Ser-Thr/Tyr_kinase_cat_dom"/>
</dbReference>
<evidence type="ECO:0000259" key="14">
    <source>
        <dbReference type="PROSITE" id="PS50011"/>
    </source>
</evidence>
<feature type="active site" description="Proton acceptor" evidence="9">
    <location>
        <position position="605"/>
    </location>
</feature>
<dbReference type="SMART" id="SM00408">
    <property type="entry name" value="IGc2"/>
    <property type="match status" value="3"/>
</dbReference>
<dbReference type="InterPro" id="IPR003598">
    <property type="entry name" value="Ig_sub2"/>
</dbReference>
<dbReference type="Pfam" id="PF13927">
    <property type="entry name" value="Ig_3"/>
    <property type="match status" value="1"/>
</dbReference>
<evidence type="ECO:0000256" key="2">
    <source>
        <dbReference type="ARBA" id="ARBA00022692"/>
    </source>
</evidence>
<keyword evidence="5" id="KW-1015">Disulfide bond</keyword>
<keyword evidence="6" id="KW-0675">Receptor</keyword>
<dbReference type="InterPro" id="IPR000719">
    <property type="entry name" value="Prot_kinase_dom"/>
</dbReference>
<feature type="region of interest" description="Disordered" evidence="12">
    <location>
        <begin position="388"/>
        <end position="440"/>
    </location>
</feature>
<comment type="caution">
    <text evidence="16">The sequence shown here is derived from an EMBL/GenBank/DDBJ whole genome shotgun (WGS) entry which is preliminary data.</text>
</comment>
<evidence type="ECO:0000256" key="7">
    <source>
        <dbReference type="ARBA" id="ARBA00023180"/>
    </source>
</evidence>
<dbReference type="PANTHER" id="PTHR24416:SF617">
    <property type="entry name" value="RET ONCOGENE, ISOFORM A"/>
    <property type="match status" value="1"/>
</dbReference>
<dbReference type="GO" id="GO:0030154">
    <property type="term" value="P:cell differentiation"/>
    <property type="evidence" value="ECO:0007669"/>
    <property type="project" value="UniProtKB-ARBA"/>
</dbReference>
<dbReference type="GO" id="GO:0004714">
    <property type="term" value="F:transmembrane receptor protein tyrosine kinase activity"/>
    <property type="evidence" value="ECO:0007669"/>
    <property type="project" value="TreeGrafter"/>
</dbReference>
<dbReference type="InterPro" id="IPR020635">
    <property type="entry name" value="Tyr_kinase_cat_dom"/>
</dbReference>
<dbReference type="InterPro" id="IPR003599">
    <property type="entry name" value="Ig_sub"/>
</dbReference>
<feature type="compositionally biased region" description="Basic residues" evidence="12">
    <location>
        <begin position="423"/>
        <end position="438"/>
    </location>
</feature>
<dbReference type="GO" id="GO:0043235">
    <property type="term" value="C:receptor complex"/>
    <property type="evidence" value="ECO:0007669"/>
    <property type="project" value="TreeGrafter"/>
</dbReference>
<dbReference type="Pfam" id="PF07679">
    <property type="entry name" value="I-set"/>
    <property type="match status" value="1"/>
</dbReference>
<dbReference type="PANTHER" id="PTHR24416">
    <property type="entry name" value="TYROSINE-PROTEIN KINASE RECEPTOR"/>
    <property type="match status" value="1"/>
</dbReference>
<evidence type="ECO:0000256" key="9">
    <source>
        <dbReference type="PIRSR" id="PIRSR000615-1"/>
    </source>
</evidence>
<dbReference type="SUPFAM" id="SSF56112">
    <property type="entry name" value="Protein kinase-like (PK-like)"/>
    <property type="match status" value="1"/>
</dbReference>
<name>A0A9J6C1J4_POLVA</name>
<dbReference type="InterPro" id="IPR007110">
    <property type="entry name" value="Ig-like_dom"/>
</dbReference>
<dbReference type="GO" id="GO:0005886">
    <property type="term" value="C:plasma membrane"/>
    <property type="evidence" value="ECO:0007669"/>
    <property type="project" value="TreeGrafter"/>
</dbReference>
<feature type="domain" description="Ig-like" evidence="15">
    <location>
        <begin position="22"/>
        <end position="113"/>
    </location>
</feature>
<dbReference type="Gene3D" id="3.30.200.20">
    <property type="entry name" value="Phosphorylase Kinase, domain 1"/>
    <property type="match status" value="1"/>
</dbReference>
<keyword evidence="17" id="KW-1185">Reference proteome</keyword>
<dbReference type="PIRSF" id="PIRSF000615">
    <property type="entry name" value="TyrPK_CSF1-R"/>
    <property type="match status" value="1"/>
</dbReference>
<dbReference type="InterPro" id="IPR011009">
    <property type="entry name" value="Kinase-like_dom_sf"/>
</dbReference>
<dbReference type="InterPro" id="IPR050122">
    <property type="entry name" value="RTK"/>
</dbReference>
<comment type="subcellular location">
    <subcellularLocation>
        <location evidence="1">Membrane</location>
        <topology evidence="1">Single-pass membrane protein</topology>
    </subcellularLocation>
</comment>
<organism evidence="16 17">
    <name type="scientific">Polypedilum vanderplanki</name>
    <name type="common">Sleeping chironomid midge</name>
    <dbReference type="NCBI Taxonomy" id="319348"/>
    <lineage>
        <taxon>Eukaryota</taxon>
        <taxon>Metazoa</taxon>
        <taxon>Ecdysozoa</taxon>
        <taxon>Arthropoda</taxon>
        <taxon>Hexapoda</taxon>
        <taxon>Insecta</taxon>
        <taxon>Pterygota</taxon>
        <taxon>Neoptera</taxon>
        <taxon>Endopterygota</taxon>
        <taxon>Diptera</taxon>
        <taxon>Nematocera</taxon>
        <taxon>Chironomoidea</taxon>
        <taxon>Chironomidae</taxon>
        <taxon>Chironominae</taxon>
        <taxon>Polypedilum</taxon>
        <taxon>Polypedilum</taxon>
    </lineage>
</organism>
<keyword evidence="11" id="KW-0479">Metal-binding</keyword>
<evidence type="ECO:0000256" key="3">
    <source>
        <dbReference type="ARBA" id="ARBA00022989"/>
    </source>
</evidence>
<dbReference type="SUPFAM" id="SSF48726">
    <property type="entry name" value="Immunoglobulin"/>
    <property type="match status" value="3"/>
</dbReference>
<evidence type="ECO:0000256" key="1">
    <source>
        <dbReference type="ARBA" id="ARBA00004167"/>
    </source>
</evidence>
<feature type="compositionally biased region" description="Basic and acidic residues" evidence="12">
    <location>
        <begin position="390"/>
        <end position="403"/>
    </location>
</feature>
<dbReference type="InterPro" id="IPR013098">
    <property type="entry name" value="Ig_I-set"/>
</dbReference>
<keyword evidence="4 13" id="KW-0472">Membrane</keyword>
<evidence type="ECO:0008006" key="18">
    <source>
        <dbReference type="Google" id="ProtNLM"/>
    </source>
</evidence>
<evidence type="ECO:0000259" key="15">
    <source>
        <dbReference type="PROSITE" id="PS50835"/>
    </source>
</evidence>
<protein>
    <recommendedName>
        <fullName evidence="18">Receptor protein-tyrosine kinase</fullName>
    </recommendedName>
</protein>
<evidence type="ECO:0000313" key="17">
    <source>
        <dbReference type="Proteomes" id="UP001107558"/>
    </source>
</evidence>
<feature type="domain" description="Ig-like" evidence="15">
    <location>
        <begin position="155"/>
        <end position="248"/>
    </location>
</feature>
<keyword evidence="10" id="KW-0547">Nucleotide-binding</keyword>
<dbReference type="GO" id="GO:0007169">
    <property type="term" value="P:cell surface receptor protein tyrosine kinase signaling pathway"/>
    <property type="evidence" value="ECO:0007669"/>
    <property type="project" value="TreeGrafter"/>
</dbReference>
<dbReference type="Proteomes" id="UP001107558">
    <property type="component" value="Chromosome 2"/>
</dbReference>
<gene>
    <name evidence="16" type="ORF">PVAND_005778</name>
</gene>
<proteinExistence type="predicted"/>
<feature type="binding site" evidence="10">
    <location>
        <position position="609"/>
    </location>
    <ligand>
        <name>ATP</name>
        <dbReference type="ChEBI" id="CHEBI:30616"/>
    </ligand>
</feature>
<dbReference type="GO" id="GO:0046872">
    <property type="term" value="F:metal ion binding"/>
    <property type="evidence" value="ECO:0007669"/>
    <property type="project" value="UniProtKB-KW"/>
</dbReference>
<dbReference type="GO" id="GO:0005524">
    <property type="term" value="F:ATP binding"/>
    <property type="evidence" value="ECO:0007669"/>
    <property type="project" value="UniProtKB-KW"/>
</dbReference>
<feature type="domain" description="Ig-like" evidence="15">
    <location>
        <begin position="251"/>
        <end position="337"/>
    </location>
</feature>
<evidence type="ECO:0000256" key="13">
    <source>
        <dbReference type="SAM" id="Phobius"/>
    </source>
</evidence>
<keyword evidence="3 13" id="KW-1133">Transmembrane helix</keyword>
<keyword evidence="2 13" id="KW-0812">Transmembrane</keyword>
<feature type="region of interest" description="Disordered" evidence="12">
    <location>
        <begin position="146"/>
        <end position="168"/>
    </location>
</feature>
<dbReference type="InterPro" id="IPR008266">
    <property type="entry name" value="Tyr_kinase_AS"/>
</dbReference>
<keyword evidence="8" id="KW-0393">Immunoglobulin domain</keyword>
<keyword evidence="11" id="KW-0460">Magnesium</keyword>
<feature type="compositionally biased region" description="Low complexity" evidence="12">
    <location>
        <begin position="154"/>
        <end position="166"/>
    </location>
</feature>
<dbReference type="PROSITE" id="PS50011">
    <property type="entry name" value="PROTEIN_KINASE_DOM"/>
    <property type="match status" value="1"/>
</dbReference>
<dbReference type="EMBL" id="JADBJN010000002">
    <property type="protein sequence ID" value="KAG5675919.1"/>
    <property type="molecule type" value="Genomic_DNA"/>
</dbReference>